<evidence type="ECO:0000313" key="2">
    <source>
        <dbReference type="EMBL" id="KFB40675.1"/>
    </source>
</evidence>
<protein>
    <submittedName>
        <fullName evidence="2 3">Uncharacterized protein</fullName>
    </submittedName>
</protein>
<reference evidence="3" key="2">
    <citation type="submission" date="2020-05" db="UniProtKB">
        <authorList>
            <consortium name="EnsemblMetazoa"/>
        </authorList>
    </citation>
    <scope>IDENTIFICATION</scope>
</reference>
<proteinExistence type="predicted"/>
<dbReference type="EMBL" id="KE525036">
    <property type="protein sequence ID" value="KFB40675.1"/>
    <property type="molecule type" value="Genomic_DNA"/>
</dbReference>
<reference evidence="2 4" key="1">
    <citation type="journal article" date="2014" name="BMC Genomics">
        <title>Genome sequence of Anopheles sinensis provides insight into genetics basis of mosquito competence for malaria parasites.</title>
        <authorList>
            <person name="Zhou D."/>
            <person name="Zhang D."/>
            <person name="Ding G."/>
            <person name="Shi L."/>
            <person name="Hou Q."/>
            <person name="Ye Y."/>
            <person name="Xu Y."/>
            <person name="Zhou H."/>
            <person name="Xiong C."/>
            <person name="Li S."/>
            <person name="Yu J."/>
            <person name="Hong S."/>
            <person name="Yu X."/>
            <person name="Zou P."/>
            <person name="Chen C."/>
            <person name="Chang X."/>
            <person name="Wang W."/>
            <person name="Lv Y."/>
            <person name="Sun Y."/>
            <person name="Ma L."/>
            <person name="Shen B."/>
            <person name="Zhu C."/>
        </authorList>
    </citation>
    <scope>NUCLEOTIDE SEQUENCE [LARGE SCALE GENOMIC DNA]</scope>
</reference>
<accession>A0A084VRT1</accession>
<keyword evidence="4" id="KW-1185">Reference proteome</keyword>
<sequence>MHSEAPRLSQLTRSTRAVHTPSPKNHAETINLSQLWKDGPTIQQQNIAPAPRTSSHRTFPSRQMVLLPGAGAKSSKTYNCVRNFRISNFRPVPFCVLL</sequence>
<name>A0A084VRT1_ANOSI</name>
<dbReference type="VEuPathDB" id="VectorBase:ASIC008293"/>
<feature type="region of interest" description="Disordered" evidence="1">
    <location>
        <begin position="1"/>
        <end position="27"/>
    </location>
</feature>
<evidence type="ECO:0000256" key="1">
    <source>
        <dbReference type="SAM" id="MobiDB-lite"/>
    </source>
</evidence>
<dbReference type="EMBL" id="ATLV01015776">
    <property type="status" value="NOT_ANNOTATED_CDS"/>
    <property type="molecule type" value="Genomic_DNA"/>
</dbReference>
<organism evidence="2">
    <name type="scientific">Anopheles sinensis</name>
    <name type="common">Mosquito</name>
    <dbReference type="NCBI Taxonomy" id="74873"/>
    <lineage>
        <taxon>Eukaryota</taxon>
        <taxon>Metazoa</taxon>
        <taxon>Ecdysozoa</taxon>
        <taxon>Arthropoda</taxon>
        <taxon>Hexapoda</taxon>
        <taxon>Insecta</taxon>
        <taxon>Pterygota</taxon>
        <taxon>Neoptera</taxon>
        <taxon>Endopterygota</taxon>
        <taxon>Diptera</taxon>
        <taxon>Nematocera</taxon>
        <taxon>Culicoidea</taxon>
        <taxon>Culicidae</taxon>
        <taxon>Anophelinae</taxon>
        <taxon>Anopheles</taxon>
    </lineage>
</organism>
<evidence type="ECO:0000313" key="4">
    <source>
        <dbReference type="Proteomes" id="UP000030765"/>
    </source>
</evidence>
<evidence type="ECO:0000313" key="3">
    <source>
        <dbReference type="EnsemblMetazoa" id="ASIC008293-PA"/>
    </source>
</evidence>
<dbReference type="AlphaFoldDB" id="A0A084VRT1"/>
<dbReference type="Proteomes" id="UP000030765">
    <property type="component" value="Unassembled WGS sequence"/>
</dbReference>
<gene>
    <name evidence="2" type="ORF">ZHAS_00008293</name>
</gene>
<dbReference type="EnsemblMetazoa" id="ASIC008293-RA">
    <property type="protein sequence ID" value="ASIC008293-PA"/>
    <property type="gene ID" value="ASIC008293"/>
</dbReference>